<dbReference type="PROSITE" id="PS51000">
    <property type="entry name" value="HTH_DEOR_2"/>
    <property type="match status" value="1"/>
</dbReference>
<keyword evidence="2" id="KW-0238">DNA-binding</keyword>
<keyword evidence="1" id="KW-0805">Transcription regulation</keyword>
<dbReference type="Pfam" id="PF08279">
    <property type="entry name" value="HTH_11"/>
    <property type="match status" value="1"/>
</dbReference>
<keyword evidence="3" id="KW-0804">Transcription</keyword>
<dbReference type="InterPro" id="IPR028349">
    <property type="entry name" value="PafC-like"/>
</dbReference>
<dbReference type="RefSeq" id="WP_086160381.1">
    <property type="nucleotide sequence ID" value="NZ_CP021121.1"/>
</dbReference>
<dbReference type="EMBL" id="CP021121">
    <property type="protein sequence ID" value="ARQ70531.1"/>
    <property type="molecule type" value="Genomic_DNA"/>
</dbReference>
<dbReference type="PANTHER" id="PTHR34580:SF3">
    <property type="entry name" value="PROTEIN PAFB"/>
    <property type="match status" value="1"/>
</dbReference>
<protein>
    <submittedName>
        <fullName evidence="5">Transcriptional regulator</fullName>
    </submittedName>
</protein>
<dbReference type="InterPro" id="IPR013196">
    <property type="entry name" value="HTH_11"/>
</dbReference>
<dbReference type="InterPro" id="IPR001034">
    <property type="entry name" value="DeoR_HTH"/>
</dbReference>
<dbReference type="InterPro" id="IPR051534">
    <property type="entry name" value="CBASS_pafABC_assoc_protein"/>
</dbReference>
<sequence>MDHPSARVLELLSLLAAGAPRTGAELVARLGVSPRTLRRDVERLRHLGYRVESAPGTGGGYRLPAGQGMPPLLLSEEEAAATAVGLRHAAAYGVDPAGTALRKLEDALPARLRGRIEALLAATAAPPAPGPPDGLGTVERLATASHLRSRVRFRYPARDGAAGERRAEPHSLTLLDHRWYLLAWDEDRADWRNFRVDRIAGLRVPGTTFTPRPVPEEPAWPLPRPGGPGSGSVLFLAPAGTVARRLAARAGTLEPAGADRCRYTTGADDWGWLAGALAAVGVPYRVERPAELARATRDLAARAAAASARSPGPAPPRP</sequence>
<feature type="domain" description="HTH deoR-type" evidence="4">
    <location>
        <begin position="4"/>
        <end position="59"/>
    </location>
</feature>
<dbReference type="PROSITE" id="PS00894">
    <property type="entry name" value="HTH_DEOR_1"/>
    <property type="match status" value="1"/>
</dbReference>
<gene>
    <name evidence="5" type="ORF">CAG99_18275</name>
</gene>
<evidence type="ECO:0000313" key="6">
    <source>
        <dbReference type="Proteomes" id="UP000194218"/>
    </source>
</evidence>
<accession>A0A1W7D0B8</accession>
<dbReference type="PROSITE" id="PS52050">
    <property type="entry name" value="WYL"/>
    <property type="match status" value="1"/>
</dbReference>
<dbReference type="KEGG" id="smao:CAG99_18275"/>
<evidence type="ECO:0000256" key="3">
    <source>
        <dbReference type="ARBA" id="ARBA00023163"/>
    </source>
</evidence>
<name>A0A1W7D0B8_9ACTN</name>
<dbReference type="PANTHER" id="PTHR34580">
    <property type="match status" value="1"/>
</dbReference>
<dbReference type="OrthoDB" id="8555652at2"/>
<evidence type="ECO:0000256" key="2">
    <source>
        <dbReference type="ARBA" id="ARBA00023125"/>
    </source>
</evidence>
<dbReference type="Gene3D" id="1.10.10.10">
    <property type="entry name" value="Winged helix-like DNA-binding domain superfamily/Winged helix DNA-binding domain"/>
    <property type="match status" value="1"/>
</dbReference>
<dbReference type="Pfam" id="PF13280">
    <property type="entry name" value="WYL"/>
    <property type="match status" value="1"/>
</dbReference>
<dbReference type="PIRSF" id="PIRSF016838">
    <property type="entry name" value="PafC"/>
    <property type="match status" value="1"/>
</dbReference>
<dbReference type="InterPro" id="IPR036390">
    <property type="entry name" value="WH_DNA-bd_sf"/>
</dbReference>
<dbReference type="Proteomes" id="UP000194218">
    <property type="component" value="Chromosome"/>
</dbReference>
<reference evidence="5 6" key="1">
    <citation type="submission" date="2017-05" db="EMBL/GenBank/DDBJ databases">
        <title>Complete genome sequence of Streptomyces sp. SCSIO 03032 revealed the diverse biosynthetic pathways for its bioactive secondary metabolites.</title>
        <authorList>
            <person name="Ma L."/>
            <person name="Zhu Y."/>
            <person name="Zhang W."/>
            <person name="Zhang G."/>
            <person name="Tian X."/>
            <person name="Zhang S."/>
            <person name="Zhang C."/>
        </authorList>
    </citation>
    <scope>NUCLEOTIDE SEQUENCE [LARGE SCALE GENOMIC DNA]</scope>
    <source>
        <strain evidence="5 6">SCSIO 03032</strain>
    </source>
</reference>
<dbReference type="InterPro" id="IPR026881">
    <property type="entry name" value="WYL_dom"/>
</dbReference>
<evidence type="ECO:0000259" key="4">
    <source>
        <dbReference type="PROSITE" id="PS51000"/>
    </source>
</evidence>
<evidence type="ECO:0000256" key="1">
    <source>
        <dbReference type="ARBA" id="ARBA00023015"/>
    </source>
</evidence>
<proteinExistence type="predicted"/>
<organism evidence="5 6">
    <name type="scientific">Streptomyces marincola</name>
    <dbReference type="NCBI Taxonomy" id="2878388"/>
    <lineage>
        <taxon>Bacteria</taxon>
        <taxon>Bacillati</taxon>
        <taxon>Actinomycetota</taxon>
        <taxon>Actinomycetes</taxon>
        <taxon>Kitasatosporales</taxon>
        <taxon>Streptomycetaceae</taxon>
        <taxon>Streptomyces</taxon>
    </lineage>
</organism>
<dbReference type="InterPro" id="IPR036388">
    <property type="entry name" value="WH-like_DNA-bd_sf"/>
</dbReference>
<keyword evidence="6" id="KW-1185">Reference proteome</keyword>
<dbReference type="AlphaFoldDB" id="A0A1W7D0B8"/>
<dbReference type="GO" id="GO:0003677">
    <property type="term" value="F:DNA binding"/>
    <property type="evidence" value="ECO:0007669"/>
    <property type="project" value="UniProtKB-KW"/>
</dbReference>
<evidence type="ECO:0000313" key="5">
    <source>
        <dbReference type="EMBL" id="ARQ70531.1"/>
    </source>
</evidence>
<dbReference type="InterPro" id="IPR018356">
    <property type="entry name" value="Tscrpt_reg_HTH_DeoR_CS"/>
</dbReference>
<dbReference type="GO" id="GO:0003700">
    <property type="term" value="F:DNA-binding transcription factor activity"/>
    <property type="evidence" value="ECO:0007669"/>
    <property type="project" value="InterPro"/>
</dbReference>
<dbReference type="SUPFAM" id="SSF46785">
    <property type="entry name" value="Winged helix' DNA-binding domain"/>
    <property type="match status" value="1"/>
</dbReference>